<evidence type="ECO:0000259" key="1">
    <source>
        <dbReference type="Pfam" id="PF10026"/>
    </source>
</evidence>
<dbReference type="AlphaFoldDB" id="A0A929MN12"/>
<comment type="caution">
    <text evidence="2">The sequence shown here is derived from an EMBL/GenBank/DDBJ whole genome shotgun (WGS) entry which is preliminary data.</text>
</comment>
<dbReference type="GO" id="GO:0008233">
    <property type="term" value="F:peptidase activity"/>
    <property type="evidence" value="ECO:0007669"/>
    <property type="project" value="UniProtKB-KW"/>
</dbReference>
<name>A0A929MN12_ABIDE</name>
<dbReference type="Pfam" id="PF10026">
    <property type="entry name" value="DUF2268"/>
    <property type="match status" value="1"/>
</dbReference>
<dbReference type="Proteomes" id="UP000757900">
    <property type="component" value="Unassembled WGS sequence"/>
</dbReference>
<reference evidence="2" key="1">
    <citation type="submission" date="2020-04" db="EMBL/GenBank/DDBJ databases">
        <title>Deep metagenomics examines the oral microbiome during advanced dental caries in children, revealing novel taxa and co-occurrences with host molecules.</title>
        <authorList>
            <person name="Baker J.L."/>
            <person name="Morton J.T."/>
            <person name="Dinis M."/>
            <person name="Alvarez R."/>
            <person name="Tran N.C."/>
            <person name="Knight R."/>
            <person name="Edlund A."/>
        </authorList>
    </citation>
    <scope>NUCLEOTIDE SEQUENCE</scope>
    <source>
        <strain evidence="2">JCVI_23_bin.16</strain>
    </source>
</reference>
<sequence length="303" mass="33673">MNLKIIRTDQVYRQVLALSPDQGEALFRKEVLAPFRGKFARQGLSIEAGQGADALQILSLANLTPFNLRPEHSADIEALDDSVYQELEKAFHLAIDSFEQAGIHPPCKEYVLAILLGKAESPVMRLNDNYLGEGGIPGYIFLSLVPSQETLRRLPAALAHECNHNVRYQFVDWQQGALKELMIAEGLAENFVLKLYGPDYLGPWVTKTDLATLDSLIKPKIKANLDISNLYGAAPYLYGDELTQVQGGRPVGLPYAAGYSCGYHLVRYYLKKTGMSIEEASLKTADEILAQVPEFWEQPTSQL</sequence>
<gene>
    <name evidence="2" type="ORF">HXK00_01115</name>
</gene>
<accession>A0A929MN12</accession>
<keyword evidence="2" id="KW-0645">Protease</keyword>
<dbReference type="GO" id="GO:0006508">
    <property type="term" value="P:proteolysis"/>
    <property type="evidence" value="ECO:0007669"/>
    <property type="project" value="UniProtKB-KW"/>
</dbReference>
<protein>
    <submittedName>
        <fullName evidence="2">Zn-dependent protease</fullName>
    </submittedName>
</protein>
<proteinExistence type="predicted"/>
<organism evidence="2 3">
    <name type="scientific">Abiotrophia defectiva</name>
    <name type="common">Streptococcus defectivus</name>
    <dbReference type="NCBI Taxonomy" id="46125"/>
    <lineage>
        <taxon>Bacteria</taxon>
        <taxon>Bacillati</taxon>
        <taxon>Bacillota</taxon>
        <taxon>Bacilli</taxon>
        <taxon>Lactobacillales</taxon>
        <taxon>Aerococcaceae</taxon>
        <taxon>Abiotrophia</taxon>
    </lineage>
</organism>
<dbReference type="EMBL" id="JABZFV010000006">
    <property type="protein sequence ID" value="MBF0934227.1"/>
    <property type="molecule type" value="Genomic_DNA"/>
</dbReference>
<keyword evidence="2" id="KW-0378">Hydrolase</keyword>
<evidence type="ECO:0000313" key="3">
    <source>
        <dbReference type="Proteomes" id="UP000757900"/>
    </source>
</evidence>
<evidence type="ECO:0000313" key="2">
    <source>
        <dbReference type="EMBL" id="MBF0934227.1"/>
    </source>
</evidence>
<dbReference type="InterPro" id="IPR018728">
    <property type="entry name" value="DUF2268"/>
</dbReference>
<feature type="domain" description="DUF2268" evidence="1">
    <location>
        <begin position="94"/>
        <end position="289"/>
    </location>
</feature>